<comment type="caution">
    <text evidence="11">The sequence shown here is derived from an EMBL/GenBank/DDBJ whole genome shotgun (WGS) entry which is preliminary data.</text>
</comment>
<evidence type="ECO:0000256" key="6">
    <source>
        <dbReference type="SAM" id="MobiDB-lite"/>
    </source>
</evidence>
<evidence type="ECO:0000313" key="11">
    <source>
        <dbReference type="EMBL" id="MBB4777337.1"/>
    </source>
</evidence>
<comment type="similarity">
    <text evidence="2 5">Belongs to the acyl-CoA dehydrogenase family.</text>
</comment>
<dbReference type="InterPro" id="IPR009075">
    <property type="entry name" value="AcylCo_DH/oxidase_C"/>
</dbReference>
<dbReference type="Proteomes" id="UP000549343">
    <property type="component" value="Unassembled WGS sequence"/>
</dbReference>
<dbReference type="InterPro" id="IPR046373">
    <property type="entry name" value="Acyl-CoA_Oxase/DH_mid-dom_sf"/>
</dbReference>
<evidence type="ECO:0000313" key="13">
    <source>
        <dbReference type="Proteomes" id="UP001501427"/>
    </source>
</evidence>
<evidence type="ECO:0000313" key="12">
    <source>
        <dbReference type="Proteomes" id="UP000549343"/>
    </source>
</evidence>
<reference evidence="13" key="2">
    <citation type="journal article" date="2019" name="Int. J. Syst. Evol. Microbiol.">
        <title>The Global Catalogue of Microorganisms (GCM) 10K type strain sequencing project: providing services to taxonomists for standard genome sequencing and annotation.</title>
        <authorList>
            <consortium name="The Broad Institute Genomics Platform"/>
            <consortium name="The Broad Institute Genome Sequencing Center for Infectious Disease"/>
            <person name="Wu L."/>
            <person name="Ma J."/>
        </authorList>
    </citation>
    <scope>NUCLEOTIDE SEQUENCE [LARGE SCALE GENOMIC DNA]</scope>
    <source>
        <strain evidence="13">JCM 10667</strain>
    </source>
</reference>
<keyword evidence="5" id="KW-0560">Oxidoreductase</keyword>
<feature type="domain" description="Acyl-CoA dehydrogenase/oxidase C-terminal" evidence="7">
    <location>
        <begin position="230"/>
        <end position="373"/>
    </location>
</feature>
<dbReference type="InterPro" id="IPR006091">
    <property type="entry name" value="Acyl-CoA_Oxase/DH_mid-dom"/>
</dbReference>
<reference evidence="11 12" key="3">
    <citation type="submission" date="2020-08" db="EMBL/GenBank/DDBJ databases">
        <title>Sequencing the genomes of 1000 actinobacteria strains.</title>
        <authorList>
            <person name="Klenk H.-P."/>
        </authorList>
    </citation>
    <scope>NUCLEOTIDE SEQUENCE [LARGE SCALE GENOMIC DNA]</scope>
    <source>
        <strain evidence="11 12">DSM 44772</strain>
    </source>
</reference>
<dbReference type="PANTHER" id="PTHR43884">
    <property type="entry name" value="ACYL-COA DEHYDROGENASE"/>
    <property type="match status" value="1"/>
</dbReference>
<dbReference type="Gene3D" id="1.20.140.10">
    <property type="entry name" value="Butyryl-CoA Dehydrogenase, subunit A, domain 3"/>
    <property type="match status" value="1"/>
</dbReference>
<comment type="cofactor">
    <cofactor evidence="1 5">
        <name>FAD</name>
        <dbReference type="ChEBI" id="CHEBI:57692"/>
    </cofactor>
</comment>
<dbReference type="EMBL" id="JACHMV010000001">
    <property type="protein sequence ID" value="MBB4777337.1"/>
    <property type="molecule type" value="Genomic_DNA"/>
</dbReference>
<feature type="domain" description="Acyl-CoA dehydrogenase/oxidase N-terminal" evidence="9">
    <location>
        <begin position="31"/>
        <end position="110"/>
    </location>
</feature>
<evidence type="ECO:0000313" key="10">
    <source>
        <dbReference type="EMBL" id="GAA0554217.1"/>
    </source>
</evidence>
<dbReference type="InterPro" id="IPR013786">
    <property type="entry name" value="AcylCoA_DH/ox_N"/>
</dbReference>
<dbReference type="GO" id="GO:0003995">
    <property type="term" value="F:acyl-CoA dehydrogenase activity"/>
    <property type="evidence" value="ECO:0007669"/>
    <property type="project" value="TreeGrafter"/>
</dbReference>
<dbReference type="Pfam" id="PF00441">
    <property type="entry name" value="Acyl-CoA_dh_1"/>
    <property type="match status" value="1"/>
</dbReference>
<dbReference type="Pfam" id="PF02770">
    <property type="entry name" value="Acyl-CoA_dh_M"/>
    <property type="match status" value="1"/>
</dbReference>
<dbReference type="GO" id="GO:0046359">
    <property type="term" value="P:butyrate catabolic process"/>
    <property type="evidence" value="ECO:0007669"/>
    <property type="project" value="TreeGrafter"/>
</dbReference>
<dbReference type="GO" id="GO:0050660">
    <property type="term" value="F:flavin adenine dinucleotide binding"/>
    <property type="evidence" value="ECO:0007669"/>
    <property type="project" value="InterPro"/>
</dbReference>
<dbReference type="Proteomes" id="UP001501427">
    <property type="component" value="Unassembled WGS sequence"/>
</dbReference>
<dbReference type="AlphaFoldDB" id="A0A7W7N0W9"/>
<dbReference type="Gene3D" id="2.40.110.10">
    <property type="entry name" value="Butyryl-CoA Dehydrogenase, subunit A, domain 2"/>
    <property type="match status" value="1"/>
</dbReference>
<dbReference type="InterPro" id="IPR036250">
    <property type="entry name" value="AcylCo_DH-like_C"/>
</dbReference>
<evidence type="ECO:0000256" key="3">
    <source>
        <dbReference type="ARBA" id="ARBA00022630"/>
    </source>
</evidence>
<evidence type="ECO:0000256" key="1">
    <source>
        <dbReference type="ARBA" id="ARBA00001974"/>
    </source>
</evidence>
<dbReference type="EMBL" id="BAAAHD010000015">
    <property type="protein sequence ID" value="GAA0554217.1"/>
    <property type="molecule type" value="Genomic_DNA"/>
</dbReference>
<dbReference type="SUPFAM" id="SSF56645">
    <property type="entry name" value="Acyl-CoA dehydrogenase NM domain-like"/>
    <property type="match status" value="1"/>
</dbReference>
<dbReference type="Gene3D" id="1.10.540.10">
    <property type="entry name" value="Acyl-CoA dehydrogenase/oxidase, N-terminal domain"/>
    <property type="match status" value="1"/>
</dbReference>
<dbReference type="InterPro" id="IPR037069">
    <property type="entry name" value="AcylCoA_DH/ox_N_sf"/>
</dbReference>
<feature type="region of interest" description="Disordered" evidence="6">
    <location>
        <begin position="477"/>
        <end position="500"/>
    </location>
</feature>
<evidence type="ECO:0000259" key="9">
    <source>
        <dbReference type="Pfam" id="PF02771"/>
    </source>
</evidence>
<dbReference type="SUPFAM" id="SSF47203">
    <property type="entry name" value="Acyl-CoA dehydrogenase C-terminal domain-like"/>
    <property type="match status" value="1"/>
</dbReference>
<proteinExistence type="inferred from homology"/>
<evidence type="ECO:0000259" key="8">
    <source>
        <dbReference type="Pfam" id="PF02770"/>
    </source>
</evidence>
<reference evidence="10" key="4">
    <citation type="submission" date="2023-12" db="EMBL/GenBank/DDBJ databases">
        <authorList>
            <person name="Sun Q."/>
            <person name="Inoue M."/>
        </authorList>
    </citation>
    <scope>NUCLEOTIDE SEQUENCE</scope>
    <source>
        <strain evidence="10">JCM 10667</strain>
    </source>
</reference>
<evidence type="ECO:0000259" key="7">
    <source>
        <dbReference type="Pfam" id="PF00441"/>
    </source>
</evidence>
<accession>A0A7W7N0W9</accession>
<gene>
    <name evidence="11" type="ORF">F4557_005755</name>
    <name evidence="10" type="ORF">GCM10009546_15230</name>
</gene>
<evidence type="ECO:0000256" key="2">
    <source>
        <dbReference type="ARBA" id="ARBA00009347"/>
    </source>
</evidence>
<sequence length="500" mass="54405">MTDDLLSLSTDEFIAGIDAVASKFDSAAYPQQYLPAEDWALLVRAGVLLPTLPSRYGGRDSHVEMCRAVETAAEWNLALGVYVIVNTALALLPVVKWAGEEAQEEMLPLFSGGDPLRAGLAATEPGAGSALSAMTTAFEEVDGGYRIRGRKHWQALSSSAHWWLVVAKHEHRREYGYFIVRRDEGFRTVQLYDALGLKLLDYGVNDIDVTVPRHRRINAEERGVDSVDLFLASRSLLAAAGAGFLRRISREAHAYADGRRIGRKRQSRIGFVRYRLAAIDASATICEAFSHYLQTELDFKGDMTPAFPAVQALKTVATERIVRAAQNYQQLTGGEGYRCGSPTNIAGQAFLDSRVFTVFDGNNDMLSQQLAAHCLTRRGGLPLSEFLAGWPLTAPAVDTLKTDLSFLDRPLDQSHQVLAGRAIGYLFAVTSVLKWAEETGADPGRLWPAVEFLRHDITGVAAEFRLMASGIVGDEDPAEPVGAGAGRPFPFAGSDLTGTG</sequence>
<keyword evidence="4 5" id="KW-0274">FAD</keyword>
<evidence type="ECO:0000256" key="4">
    <source>
        <dbReference type="ARBA" id="ARBA00022827"/>
    </source>
</evidence>
<organism evidence="11 12">
    <name type="scientific">Actinomadura livida</name>
    <dbReference type="NCBI Taxonomy" id="79909"/>
    <lineage>
        <taxon>Bacteria</taxon>
        <taxon>Bacillati</taxon>
        <taxon>Actinomycetota</taxon>
        <taxon>Actinomycetes</taxon>
        <taxon>Streptosporangiales</taxon>
        <taxon>Thermomonosporaceae</taxon>
        <taxon>Actinomadura</taxon>
    </lineage>
</organism>
<reference evidence="10" key="1">
    <citation type="journal article" date="2014" name="Int. J. Syst. Evol. Microbiol.">
        <title>Complete genome of a new Firmicutes species belonging to the dominant human colonic microbiota ('Ruminococcus bicirculans') reveals two chromosomes and a selective capacity to utilize plant glucans.</title>
        <authorList>
            <consortium name="NISC Comparative Sequencing Program"/>
            <person name="Wegmann U."/>
            <person name="Louis P."/>
            <person name="Goesmann A."/>
            <person name="Henrissat B."/>
            <person name="Duncan S.H."/>
            <person name="Flint H.J."/>
        </authorList>
    </citation>
    <scope>NUCLEOTIDE SEQUENCE</scope>
    <source>
        <strain evidence="10">JCM 10667</strain>
    </source>
</reference>
<name>A0A7W7N0W9_9ACTN</name>
<dbReference type="GO" id="GO:0033539">
    <property type="term" value="P:fatty acid beta-oxidation using acyl-CoA dehydrogenase"/>
    <property type="evidence" value="ECO:0007669"/>
    <property type="project" value="TreeGrafter"/>
</dbReference>
<protein>
    <submittedName>
        <fullName evidence="11">Alkylation response protein AidB-like acyl-CoA dehydrogenase</fullName>
    </submittedName>
</protein>
<dbReference type="Pfam" id="PF02771">
    <property type="entry name" value="Acyl-CoA_dh_N"/>
    <property type="match status" value="1"/>
</dbReference>
<evidence type="ECO:0000256" key="5">
    <source>
        <dbReference type="RuleBase" id="RU362125"/>
    </source>
</evidence>
<dbReference type="PANTHER" id="PTHR43884:SF12">
    <property type="entry name" value="ISOVALERYL-COA DEHYDROGENASE, MITOCHONDRIAL-RELATED"/>
    <property type="match status" value="1"/>
</dbReference>
<keyword evidence="13" id="KW-1185">Reference proteome</keyword>
<feature type="domain" description="Acyl-CoA oxidase/dehydrogenase middle" evidence="8">
    <location>
        <begin position="120"/>
        <end position="199"/>
    </location>
</feature>
<dbReference type="InterPro" id="IPR009100">
    <property type="entry name" value="AcylCoA_DH/oxidase_NM_dom_sf"/>
</dbReference>
<dbReference type="RefSeq" id="WP_184887717.1">
    <property type="nucleotide sequence ID" value="NZ_BAAAHD010000015.1"/>
</dbReference>
<keyword evidence="3 5" id="KW-0285">Flavoprotein</keyword>